<feature type="domain" description="PDZ" evidence="1">
    <location>
        <begin position="303"/>
        <end position="382"/>
    </location>
</feature>
<dbReference type="InterPro" id="IPR001478">
    <property type="entry name" value="PDZ"/>
</dbReference>
<organism evidence="3">
    <name type="scientific">Thiothrix subterranea</name>
    <dbReference type="NCBI Taxonomy" id="2735563"/>
    <lineage>
        <taxon>Bacteria</taxon>
        <taxon>Pseudomonadati</taxon>
        <taxon>Pseudomonadota</taxon>
        <taxon>Gammaproteobacteria</taxon>
        <taxon>Thiotrichales</taxon>
        <taxon>Thiotrichaceae</taxon>
        <taxon>Thiothrix</taxon>
    </lineage>
</organism>
<evidence type="ECO:0000259" key="1">
    <source>
        <dbReference type="PROSITE" id="PS50106"/>
    </source>
</evidence>
<dbReference type="Proteomes" id="UP001223336">
    <property type="component" value="Unassembled WGS sequence"/>
</dbReference>
<dbReference type="EMBL" id="JAVFKN010000032">
    <property type="protein sequence ID" value="MDQ5770524.1"/>
    <property type="molecule type" value="Genomic_DNA"/>
</dbReference>
<evidence type="ECO:0000313" key="2">
    <source>
        <dbReference type="EMBL" id="MDQ5770524.1"/>
    </source>
</evidence>
<name>A0AA51R579_9GAMM</name>
<dbReference type="InterPro" id="IPR036034">
    <property type="entry name" value="PDZ_sf"/>
</dbReference>
<dbReference type="SUPFAM" id="SSF50156">
    <property type="entry name" value="PDZ domain-like"/>
    <property type="match status" value="1"/>
</dbReference>
<protein>
    <submittedName>
        <fullName evidence="3">ChaN family lipoprotein</fullName>
    </submittedName>
</protein>
<keyword evidence="4" id="KW-1185">Reference proteome</keyword>
<proteinExistence type="predicted"/>
<dbReference type="Proteomes" id="UP001229862">
    <property type="component" value="Chromosome"/>
</dbReference>
<dbReference type="EMBL" id="CP133217">
    <property type="protein sequence ID" value="WML87470.1"/>
    <property type="molecule type" value="Genomic_DNA"/>
</dbReference>
<dbReference type="SUPFAM" id="SSF159501">
    <property type="entry name" value="EreA/ChaN-like"/>
    <property type="match status" value="1"/>
</dbReference>
<evidence type="ECO:0000313" key="3">
    <source>
        <dbReference type="EMBL" id="WML87470.1"/>
    </source>
</evidence>
<dbReference type="PROSITE" id="PS50106">
    <property type="entry name" value="PDZ"/>
    <property type="match status" value="1"/>
</dbReference>
<dbReference type="Gene3D" id="3.40.50.11550">
    <property type="match status" value="1"/>
</dbReference>
<dbReference type="CDD" id="cd14727">
    <property type="entry name" value="ChanN-like"/>
    <property type="match status" value="1"/>
</dbReference>
<dbReference type="Gene3D" id="2.30.42.10">
    <property type="match status" value="1"/>
</dbReference>
<evidence type="ECO:0000313" key="4">
    <source>
        <dbReference type="Proteomes" id="UP001223336"/>
    </source>
</evidence>
<keyword evidence="3" id="KW-0449">Lipoprotein</keyword>
<dbReference type="InterPro" id="IPR007314">
    <property type="entry name" value="Cofac_haem-bd_dom"/>
</dbReference>
<dbReference type="Pfam" id="PF04187">
    <property type="entry name" value="Cofac_haem_bdg"/>
    <property type="match status" value="1"/>
</dbReference>
<dbReference type="SMART" id="SM00228">
    <property type="entry name" value="PDZ"/>
    <property type="match status" value="1"/>
</dbReference>
<dbReference type="AlphaFoldDB" id="A0AA51R579"/>
<dbReference type="Pfam" id="PF13180">
    <property type="entry name" value="PDZ_2"/>
    <property type="match status" value="1"/>
</dbReference>
<reference evidence="3 4" key="1">
    <citation type="submission" date="2023-08" db="EMBL/GenBank/DDBJ databases">
        <title>New molecular markers tilS and rpoB for phylogenetic and monitoring studies of the genus Thiothrix biodiversity.</title>
        <authorList>
            <person name="Ravin N.V."/>
            <person name="Smolyakov D."/>
            <person name="Markov N.D."/>
            <person name="Beletsky A.V."/>
            <person name="Mardanov A.V."/>
            <person name="Rudenko T.S."/>
            <person name="Grabovich M.Y."/>
        </authorList>
    </citation>
    <scope>NUCLEOTIDE SEQUENCE</scope>
    <source>
        <strain evidence="3">DNT52</strain>
        <strain evidence="2 4">H33</strain>
    </source>
</reference>
<accession>A0AA51R579</accession>
<sequence>MFHNRHTLFPDLMRRTLLAACVVVIGVLPISSIAATVEHATLDEALAHIGEHAPTGVMQGKALPFSTLMASLAQNRVVFVGEIHDRYDHHLHQLAVLQGLHQRNPKLAIGVEWFQQSFQPVLNDYLAGKLTEVEFLRRSEYFERWGYDYRQLRPILAYAKANGLPVLALNAPVELTRKVSEGGLEALSKDERAQLPPTIHPADADYQARLRKVFEAHSQDPQQFERFMLVQRIWDETMAYNAAKYLNANPEHQLVVLAGVGHISDGVGIPADLARQLPGSKVATVASSDSQDAAPAVDYTLLTAAVDLPPTGKLGVLLDTQGKGLSISALDKNSAAAKAGLQKGDRLATLEGVALKNMSDLKLALLQHQVGNAVKMTVERAGSTDLLAYTVVLQ</sequence>
<dbReference type="RefSeq" id="WP_308136217.1">
    <property type="nucleotide sequence ID" value="NZ_CP133217.1"/>
</dbReference>
<gene>
    <name evidence="2" type="ORF">RCC75_18495</name>
    <name evidence="3" type="ORF">RCG00_03705</name>
</gene>